<dbReference type="EMBL" id="CP141615">
    <property type="protein sequence ID" value="WRP18491.1"/>
    <property type="molecule type" value="Genomic_DNA"/>
</dbReference>
<protein>
    <recommendedName>
        <fullName evidence="4">Stage II sporulation protein M</fullName>
    </recommendedName>
</protein>
<evidence type="ECO:0000256" key="1">
    <source>
        <dbReference type="SAM" id="Phobius"/>
    </source>
</evidence>
<evidence type="ECO:0008006" key="4">
    <source>
        <dbReference type="Google" id="ProtNLM"/>
    </source>
</evidence>
<gene>
    <name evidence="2" type="ORF">U7230_05665</name>
</gene>
<evidence type="ECO:0000313" key="2">
    <source>
        <dbReference type="EMBL" id="WRP18491.1"/>
    </source>
</evidence>
<keyword evidence="3" id="KW-1185">Reference proteome</keyword>
<feature type="transmembrane region" description="Helical" evidence="1">
    <location>
        <begin position="20"/>
        <end position="40"/>
    </location>
</feature>
<organism evidence="2 3">
    <name type="scientific">Carboxydichorda subterranea</name>
    <dbReference type="NCBI Taxonomy" id="3109565"/>
    <lineage>
        <taxon>Bacteria</taxon>
        <taxon>Bacillati</taxon>
        <taxon>Bacillota</taxon>
        <taxon>Limnochordia</taxon>
        <taxon>Limnochordales</taxon>
        <taxon>Geochordaceae</taxon>
        <taxon>Carboxydichorda</taxon>
    </lineage>
</organism>
<feature type="transmembrane region" description="Helical" evidence="1">
    <location>
        <begin position="82"/>
        <end position="102"/>
    </location>
</feature>
<keyword evidence="1" id="KW-0812">Transmembrane</keyword>
<keyword evidence="1" id="KW-1133">Transmembrane helix</keyword>
<name>A0ABZ1C079_9FIRM</name>
<feature type="transmembrane region" description="Helical" evidence="1">
    <location>
        <begin position="181"/>
        <end position="203"/>
    </location>
</feature>
<sequence>MSAQPALWGAASVSLQRRWAVYLAAGLAAFAFGVGVRHALGHPGAQGLSPGAYVLAMWPAQAPAWQAFLGELGRQLLWGPGLAWALGFTVFASPLALLAPLVRGYMLGSALTWALAGWGRDGLVTVALTLLPLQLCLTLAATRAAAGATEFGLVVARSMLGVASHELPGAFATYLRLGLRVLLLAAAGAALALLGAGWLRGWLAAPPAGL</sequence>
<dbReference type="Proteomes" id="UP001332192">
    <property type="component" value="Chromosome"/>
</dbReference>
<reference evidence="2 3" key="1">
    <citation type="journal article" date="2024" name="Front. Microbiol.">
        <title>Novel thermophilic genera Geochorda gen. nov. and Carboxydochorda gen. nov. from the deep terrestrial subsurface reveal the ecophysiological diversity in the class Limnochordia.</title>
        <authorList>
            <person name="Karnachuk O.V."/>
            <person name="Lukina A.P."/>
            <person name="Avakyan M.R."/>
            <person name="Kadnikov V.V."/>
            <person name="Begmatov S."/>
            <person name="Beletsky A.V."/>
            <person name="Vlasova K.G."/>
            <person name="Novikov A.A."/>
            <person name="Shcherbakova V.A."/>
            <person name="Mardanov A.V."/>
            <person name="Ravin N.V."/>
        </authorList>
    </citation>
    <scope>NUCLEOTIDE SEQUENCE [LARGE SCALE GENOMIC DNA]</scope>
    <source>
        <strain evidence="2 3">L945</strain>
    </source>
</reference>
<proteinExistence type="predicted"/>
<dbReference type="RefSeq" id="WP_324717764.1">
    <property type="nucleotide sequence ID" value="NZ_CP141615.1"/>
</dbReference>
<accession>A0ABZ1C079</accession>
<keyword evidence="1" id="KW-0472">Membrane</keyword>
<evidence type="ECO:0000313" key="3">
    <source>
        <dbReference type="Proteomes" id="UP001332192"/>
    </source>
</evidence>